<feature type="transmembrane region" description="Helical" evidence="1">
    <location>
        <begin position="62"/>
        <end position="80"/>
    </location>
</feature>
<gene>
    <name evidence="3" type="ORF">N0V89_004560</name>
</gene>
<evidence type="ECO:0000256" key="1">
    <source>
        <dbReference type="SAM" id="Phobius"/>
    </source>
</evidence>
<feature type="domain" description="Calcineurin-like phosphoesterase" evidence="2">
    <location>
        <begin position="131"/>
        <end position="338"/>
    </location>
</feature>
<dbReference type="Pfam" id="PF00149">
    <property type="entry name" value="Metallophos"/>
    <property type="match status" value="1"/>
</dbReference>
<dbReference type="AlphaFoldDB" id="A0A9W8XS24"/>
<proteinExistence type="predicted"/>
<dbReference type="InterPro" id="IPR050126">
    <property type="entry name" value="Ap4A_hydrolase"/>
</dbReference>
<dbReference type="PANTHER" id="PTHR42850:SF4">
    <property type="entry name" value="ZINC-DEPENDENT ENDOPOLYPHOSPHATASE"/>
    <property type="match status" value="1"/>
</dbReference>
<keyword evidence="1" id="KW-1133">Transmembrane helix</keyword>
<keyword evidence="4" id="KW-1185">Reference proteome</keyword>
<dbReference type="Proteomes" id="UP001140513">
    <property type="component" value="Unassembled WGS sequence"/>
</dbReference>
<organism evidence="3 4">
    <name type="scientific">Didymosphaeria variabile</name>
    <dbReference type="NCBI Taxonomy" id="1932322"/>
    <lineage>
        <taxon>Eukaryota</taxon>
        <taxon>Fungi</taxon>
        <taxon>Dikarya</taxon>
        <taxon>Ascomycota</taxon>
        <taxon>Pezizomycotina</taxon>
        <taxon>Dothideomycetes</taxon>
        <taxon>Pleosporomycetidae</taxon>
        <taxon>Pleosporales</taxon>
        <taxon>Massarineae</taxon>
        <taxon>Didymosphaeriaceae</taxon>
        <taxon>Didymosphaeria</taxon>
    </lineage>
</organism>
<dbReference type="GO" id="GO:0000298">
    <property type="term" value="F:endopolyphosphatase activity"/>
    <property type="evidence" value="ECO:0007669"/>
    <property type="project" value="TreeGrafter"/>
</dbReference>
<dbReference type="InterPro" id="IPR029052">
    <property type="entry name" value="Metallo-depent_PP-like"/>
</dbReference>
<dbReference type="GO" id="GO:0016791">
    <property type="term" value="F:phosphatase activity"/>
    <property type="evidence" value="ECO:0007669"/>
    <property type="project" value="TreeGrafter"/>
</dbReference>
<dbReference type="PANTHER" id="PTHR42850">
    <property type="entry name" value="METALLOPHOSPHOESTERASE"/>
    <property type="match status" value="1"/>
</dbReference>
<dbReference type="GO" id="GO:0005737">
    <property type="term" value="C:cytoplasm"/>
    <property type="evidence" value="ECO:0007669"/>
    <property type="project" value="TreeGrafter"/>
</dbReference>
<dbReference type="GO" id="GO:0006798">
    <property type="term" value="P:polyphosphate catabolic process"/>
    <property type="evidence" value="ECO:0007669"/>
    <property type="project" value="TreeGrafter"/>
</dbReference>
<reference evidence="3" key="1">
    <citation type="submission" date="2022-10" db="EMBL/GenBank/DDBJ databases">
        <title>Tapping the CABI collections for fungal endophytes: first genome assemblies for Collariella, Neodidymelliopsis, Ascochyta clinopodiicola, Didymella pomorum, Didymosphaeria variabile, Neocosmospora piperis and Neocucurbitaria cava.</title>
        <authorList>
            <person name="Hill R."/>
        </authorList>
    </citation>
    <scope>NUCLEOTIDE SEQUENCE</scope>
    <source>
        <strain evidence="3">IMI 356815</strain>
    </source>
</reference>
<evidence type="ECO:0000313" key="3">
    <source>
        <dbReference type="EMBL" id="KAJ4356526.1"/>
    </source>
</evidence>
<dbReference type="Gene3D" id="3.60.21.10">
    <property type="match status" value="1"/>
</dbReference>
<evidence type="ECO:0000259" key="2">
    <source>
        <dbReference type="Pfam" id="PF00149"/>
    </source>
</evidence>
<keyword evidence="1" id="KW-0812">Transmembrane</keyword>
<dbReference type="EMBL" id="JAPEUX010000003">
    <property type="protein sequence ID" value="KAJ4356526.1"/>
    <property type="molecule type" value="Genomic_DNA"/>
</dbReference>
<dbReference type="GeneID" id="80908090"/>
<dbReference type="InterPro" id="IPR004843">
    <property type="entry name" value="Calcineurin-like_PHP"/>
</dbReference>
<dbReference type="CDD" id="cd00144">
    <property type="entry name" value="MPP_PPP_family"/>
    <property type="match status" value="1"/>
</dbReference>
<sequence length="385" mass="43378">MSRDHHSRRPLIDLVHSNSDLDVSDEEDAFYAVDEGDYLLHPKWRAMITRTSNRIPRRLQRYFVIYAFAAVVLLISWRLYLGPHYSAYQVEQARLDAAAKLEPAMSAKPEFKDMLQVKDLEDKHLPRGEGRLVVVGDVHGCKKELKALLKKVDFREGKDHLVLTGDIIAKGPDSPGVVTLASKLGASCVRGNHEDKVLLSIQEAAEYHDPTIPRPDVDSVDRPVDVEETAASYNNPKLLKLAKSFTQAQISWLQSCPVILRVGQIGSLHSVAVVHAGLVPDVPFERQDPFQVMNMRTIDLDTLLPSETREHTPWERYWNHQQESKPEVERTTVIYGHDRKRGKNIQKHSMGLDSGCVSGGQLTAMVIKEGGEHSYVHVKCKGYVD</sequence>
<accession>A0A9W8XS24</accession>
<evidence type="ECO:0000313" key="4">
    <source>
        <dbReference type="Proteomes" id="UP001140513"/>
    </source>
</evidence>
<name>A0A9W8XS24_9PLEO</name>
<keyword evidence="1" id="KW-0472">Membrane</keyword>
<protein>
    <recommendedName>
        <fullName evidence="2">Calcineurin-like phosphoesterase domain-containing protein</fullName>
    </recommendedName>
</protein>
<comment type="caution">
    <text evidence="3">The sequence shown here is derived from an EMBL/GenBank/DDBJ whole genome shotgun (WGS) entry which is preliminary data.</text>
</comment>
<dbReference type="RefSeq" id="XP_056073652.1">
    <property type="nucleotide sequence ID" value="XM_056213344.1"/>
</dbReference>
<dbReference type="SUPFAM" id="SSF56300">
    <property type="entry name" value="Metallo-dependent phosphatases"/>
    <property type="match status" value="1"/>
</dbReference>
<dbReference type="OrthoDB" id="10267127at2759"/>